<evidence type="ECO:0000313" key="2">
    <source>
        <dbReference type="EMBL" id="MDG0793919.1"/>
    </source>
</evidence>
<feature type="transmembrane region" description="Helical" evidence="1">
    <location>
        <begin position="59"/>
        <end position="82"/>
    </location>
</feature>
<dbReference type="RefSeq" id="WP_277567698.1">
    <property type="nucleotide sequence ID" value="NZ_JAPDHZ010000005.1"/>
</dbReference>
<proteinExistence type="predicted"/>
<keyword evidence="1" id="KW-0472">Membrane</keyword>
<keyword evidence="1" id="KW-0812">Transmembrane</keyword>
<dbReference type="AlphaFoldDB" id="A0A9X4KKG9"/>
<accession>A0A9X4KKG9</accession>
<sequence>MTLDKRLKPGDYEAIVEFPQMDKLNDRRFDFNVTESDPMTGMRPLQQKQPADFGDLKPAAWRTALAVFLPATVAAVISAVVLRRRRSHR</sequence>
<dbReference type="EMBL" id="JAPDHZ010000005">
    <property type="protein sequence ID" value="MDG0793919.1"/>
    <property type="molecule type" value="Genomic_DNA"/>
</dbReference>
<evidence type="ECO:0000313" key="3">
    <source>
        <dbReference type="Proteomes" id="UP001153387"/>
    </source>
</evidence>
<reference evidence="2 3" key="1">
    <citation type="submission" date="2022-10" db="EMBL/GenBank/DDBJ databases">
        <title>Comparative genomic analysis of Cohnella hashimotonis sp. nov., isolated from the International Space Station.</title>
        <authorList>
            <person name="Simpson A."/>
            <person name="Venkateswaran K."/>
        </authorList>
    </citation>
    <scope>NUCLEOTIDE SEQUENCE [LARGE SCALE GENOMIC DNA]</scope>
    <source>
        <strain evidence="2 3">DSM 18997</strain>
    </source>
</reference>
<evidence type="ECO:0000256" key="1">
    <source>
        <dbReference type="SAM" id="Phobius"/>
    </source>
</evidence>
<gene>
    <name evidence="2" type="ORF">OMP38_26155</name>
</gene>
<dbReference type="Proteomes" id="UP001153387">
    <property type="component" value="Unassembled WGS sequence"/>
</dbReference>
<comment type="caution">
    <text evidence="2">The sequence shown here is derived from an EMBL/GenBank/DDBJ whole genome shotgun (WGS) entry which is preliminary data.</text>
</comment>
<keyword evidence="1" id="KW-1133">Transmembrane helix</keyword>
<organism evidence="2 3">
    <name type="scientific">Cohnella ginsengisoli</name>
    <dbReference type="NCBI Taxonomy" id="425004"/>
    <lineage>
        <taxon>Bacteria</taxon>
        <taxon>Bacillati</taxon>
        <taxon>Bacillota</taxon>
        <taxon>Bacilli</taxon>
        <taxon>Bacillales</taxon>
        <taxon>Paenibacillaceae</taxon>
        <taxon>Cohnella</taxon>
    </lineage>
</organism>
<protein>
    <submittedName>
        <fullName evidence="2">Uncharacterized protein</fullName>
    </submittedName>
</protein>
<keyword evidence="3" id="KW-1185">Reference proteome</keyword>
<name>A0A9X4KKG9_9BACL</name>